<name>A0A921DR00_9BACT</name>
<protein>
    <recommendedName>
        <fullName evidence="5">Tripartite tricarboxylate transporter substrate binding protein</fullName>
    </recommendedName>
</protein>
<dbReference type="Pfam" id="PF03401">
    <property type="entry name" value="TctC"/>
    <property type="match status" value="1"/>
</dbReference>
<evidence type="ECO:0000256" key="2">
    <source>
        <dbReference type="SAM" id="SignalP"/>
    </source>
</evidence>
<dbReference type="Gene3D" id="3.40.190.150">
    <property type="entry name" value="Bordetella uptake gene, domain 1"/>
    <property type="match status" value="1"/>
</dbReference>
<feature type="chain" id="PRO_5037241384" description="Tripartite tricarboxylate transporter substrate binding protein" evidence="2">
    <location>
        <begin position="26"/>
        <end position="339"/>
    </location>
</feature>
<reference evidence="3" key="1">
    <citation type="journal article" date="2021" name="PeerJ">
        <title>Extensive microbial diversity within the chicken gut microbiome revealed by metagenomics and culture.</title>
        <authorList>
            <person name="Gilroy R."/>
            <person name="Ravi A."/>
            <person name="Getino M."/>
            <person name="Pursley I."/>
            <person name="Horton D.L."/>
            <person name="Alikhan N.F."/>
            <person name="Baker D."/>
            <person name="Gharbi K."/>
            <person name="Hall N."/>
            <person name="Watson M."/>
            <person name="Adriaenssens E.M."/>
            <person name="Foster-Nyarko E."/>
            <person name="Jarju S."/>
            <person name="Secka A."/>
            <person name="Antonio M."/>
            <person name="Oren A."/>
            <person name="Chaudhuri R.R."/>
            <person name="La Ragione R."/>
            <person name="Hildebrand F."/>
            <person name="Pallen M.J."/>
        </authorList>
    </citation>
    <scope>NUCLEOTIDE SEQUENCE</scope>
    <source>
        <strain evidence="3">ChiGjej2B2-19336</strain>
    </source>
</reference>
<dbReference type="Gene3D" id="3.40.190.10">
    <property type="entry name" value="Periplasmic binding protein-like II"/>
    <property type="match status" value="1"/>
</dbReference>
<dbReference type="PANTHER" id="PTHR42928:SF5">
    <property type="entry name" value="BLR1237 PROTEIN"/>
    <property type="match status" value="1"/>
</dbReference>
<dbReference type="InterPro" id="IPR005064">
    <property type="entry name" value="BUG"/>
</dbReference>
<dbReference type="Proteomes" id="UP000698963">
    <property type="component" value="Unassembled WGS sequence"/>
</dbReference>
<dbReference type="RefSeq" id="WP_304121955.1">
    <property type="nucleotide sequence ID" value="NZ_DYZA01000107.1"/>
</dbReference>
<comment type="similarity">
    <text evidence="1">Belongs to the UPF0065 (bug) family.</text>
</comment>
<organism evidence="3 4">
    <name type="scientific">Mailhella massiliensis</name>
    <dbReference type="NCBI Taxonomy" id="1903261"/>
    <lineage>
        <taxon>Bacteria</taxon>
        <taxon>Pseudomonadati</taxon>
        <taxon>Thermodesulfobacteriota</taxon>
        <taxon>Desulfovibrionia</taxon>
        <taxon>Desulfovibrionales</taxon>
        <taxon>Desulfovibrionaceae</taxon>
        <taxon>Mailhella</taxon>
    </lineage>
</organism>
<dbReference type="EMBL" id="DYZA01000107">
    <property type="protein sequence ID" value="HJD97099.1"/>
    <property type="molecule type" value="Genomic_DNA"/>
</dbReference>
<dbReference type="AlphaFoldDB" id="A0A921DR00"/>
<evidence type="ECO:0000256" key="1">
    <source>
        <dbReference type="ARBA" id="ARBA00006987"/>
    </source>
</evidence>
<dbReference type="InterPro" id="IPR042100">
    <property type="entry name" value="Bug_dom1"/>
</dbReference>
<comment type="caution">
    <text evidence="3">The sequence shown here is derived from an EMBL/GenBank/DDBJ whole genome shotgun (WGS) entry which is preliminary data.</text>
</comment>
<gene>
    <name evidence="3" type="ORF">K8W16_05595</name>
</gene>
<reference evidence="3" key="2">
    <citation type="submission" date="2021-09" db="EMBL/GenBank/DDBJ databases">
        <authorList>
            <person name="Gilroy R."/>
        </authorList>
    </citation>
    <scope>NUCLEOTIDE SEQUENCE</scope>
    <source>
        <strain evidence="3">ChiGjej2B2-19336</strain>
    </source>
</reference>
<sequence length="339" mass="37006">MNAVRGMMVSLAVAGLLCSVLPAGAEEDAATFYKKNKLTMVIGTSPGGASDVGARLFAKYWPEVTGGEMLIKNMPGAAGIVALNYMNACKPDGLTMNIMMFNGAYQMPYFQKNKAAKYDAREFKYIVGGFCEPWLLTAASKFKSLEEFKNTKGLRYGVNAPFCENTFAALPMIRGLGLDIKMVTGYKAQVEIDLAVGKGEIDFTLTPLSQGLRTVEQGMVAPPMLVIAAERTPVLPDVPCLAEVVDMSPEDKRIFEEAMNLSAIIRMAAMRGDVPEDRVEFVRNAIAKMVELPAFQEDALKILKLGATPVLGKELDDFLAGAFTLDYSNLIRYLEPYTK</sequence>
<dbReference type="PANTHER" id="PTHR42928">
    <property type="entry name" value="TRICARBOXYLATE-BINDING PROTEIN"/>
    <property type="match status" value="1"/>
</dbReference>
<feature type="signal peptide" evidence="2">
    <location>
        <begin position="1"/>
        <end position="25"/>
    </location>
</feature>
<accession>A0A921DR00</accession>
<keyword evidence="2" id="KW-0732">Signal</keyword>
<evidence type="ECO:0008006" key="5">
    <source>
        <dbReference type="Google" id="ProtNLM"/>
    </source>
</evidence>
<evidence type="ECO:0000313" key="4">
    <source>
        <dbReference type="Proteomes" id="UP000698963"/>
    </source>
</evidence>
<proteinExistence type="inferred from homology"/>
<evidence type="ECO:0000313" key="3">
    <source>
        <dbReference type="EMBL" id="HJD97099.1"/>
    </source>
</evidence>